<dbReference type="SUPFAM" id="SSF54001">
    <property type="entry name" value="Cysteine proteinases"/>
    <property type="match status" value="1"/>
</dbReference>
<keyword evidence="3" id="KW-0732">Signal</keyword>
<evidence type="ECO:0000256" key="5">
    <source>
        <dbReference type="ARBA" id="ARBA00022801"/>
    </source>
</evidence>
<keyword evidence="4" id="KW-0677">Repeat</keyword>
<evidence type="ECO:0000256" key="6">
    <source>
        <dbReference type="ARBA" id="ARBA00022807"/>
    </source>
</evidence>
<keyword evidence="6" id="KW-0788">Thiol protease</keyword>
<reference evidence="10 11" key="1">
    <citation type="submission" date="2016-10" db="EMBL/GenBank/DDBJ databases">
        <authorList>
            <person name="de Groot N.N."/>
        </authorList>
    </citation>
    <scope>NUCLEOTIDE SEQUENCE [LARGE SCALE GENOMIC DNA]</scope>
    <source>
        <strain evidence="10 11">NP_1H</strain>
    </source>
</reference>
<accession>A0A1G8NXC6</accession>
<organism evidence="10 11">
    <name type="scientific">Arthrobacter subterraneus</name>
    <dbReference type="NCBI Taxonomy" id="335973"/>
    <lineage>
        <taxon>Bacteria</taxon>
        <taxon>Bacillati</taxon>
        <taxon>Actinomycetota</taxon>
        <taxon>Actinomycetes</taxon>
        <taxon>Micrococcales</taxon>
        <taxon>Micrococcaceae</taxon>
        <taxon>Arthrobacter</taxon>
    </lineage>
</organism>
<dbReference type="PROSITE" id="PS51935">
    <property type="entry name" value="NLPC_P60"/>
    <property type="match status" value="1"/>
</dbReference>
<keyword evidence="5" id="KW-0378">Hydrolase</keyword>
<keyword evidence="2" id="KW-0645">Protease</keyword>
<evidence type="ECO:0000256" key="2">
    <source>
        <dbReference type="ARBA" id="ARBA00022670"/>
    </source>
</evidence>
<dbReference type="AlphaFoldDB" id="A0A1G8NXC6"/>
<dbReference type="PANTHER" id="PTHR33734">
    <property type="entry name" value="LYSM DOMAIN-CONTAINING GPI-ANCHORED PROTEIN 2"/>
    <property type="match status" value="1"/>
</dbReference>
<dbReference type="InterPro" id="IPR018392">
    <property type="entry name" value="LysM"/>
</dbReference>
<dbReference type="RefSeq" id="WP_090588232.1">
    <property type="nucleotide sequence ID" value="NZ_FNDT01000027.1"/>
</dbReference>
<keyword evidence="11" id="KW-1185">Reference proteome</keyword>
<evidence type="ECO:0000256" key="7">
    <source>
        <dbReference type="ARBA" id="ARBA00023316"/>
    </source>
</evidence>
<dbReference type="CDD" id="cd00118">
    <property type="entry name" value="LysM"/>
    <property type="match status" value="1"/>
</dbReference>
<sequence>MSKNRHIARHRAVPASPLHNVAKAASSGVATVGRPAAVVVAVSGLMLGSTLPANAGATTTPSTAAQQPVDTAATAAVSVASPAAAAPGAATHTVQPGDTLGKIAASYGVSLETIFAANGLGWDSIIYPGDVIALAGGAASHPNGAAAPAAPAPVVPAPAAPAQVETSTMGITTASSSIERAPAQVSSTVAASGVGAALVASAYAQIGATQDCTILVEVALRSIGKAVGDLGPTQFYQYGTMVSTPAPGDLVIRPGHIGIYVGNGQVISSGMNGVNATLLHPLSDLAGSSYVRVSA</sequence>
<dbReference type="GO" id="GO:0006508">
    <property type="term" value="P:proteolysis"/>
    <property type="evidence" value="ECO:0007669"/>
    <property type="project" value="UniProtKB-KW"/>
</dbReference>
<evidence type="ECO:0000259" key="8">
    <source>
        <dbReference type="PROSITE" id="PS51782"/>
    </source>
</evidence>
<evidence type="ECO:0000259" key="9">
    <source>
        <dbReference type="PROSITE" id="PS51935"/>
    </source>
</evidence>
<feature type="domain" description="LysM" evidence="8">
    <location>
        <begin position="90"/>
        <end position="134"/>
    </location>
</feature>
<dbReference type="OrthoDB" id="5177647at2"/>
<feature type="domain" description="NlpC/P60" evidence="9">
    <location>
        <begin position="171"/>
        <end position="295"/>
    </location>
</feature>
<dbReference type="Proteomes" id="UP000199258">
    <property type="component" value="Unassembled WGS sequence"/>
</dbReference>
<dbReference type="PROSITE" id="PS51782">
    <property type="entry name" value="LYSM"/>
    <property type="match status" value="1"/>
</dbReference>
<dbReference type="SMART" id="SM00257">
    <property type="entry name" value="LysM"/>
    <property type="match status" value="1"/>
</dbReference>
<gene>
    <name evidence="10" type="ORF">SAMN04488693_1276</name>
</gene>
<dbReference type="SUPFAM" id="SSF54106">
    <property type="entry name" value="LysM domain"/>
    <property type="match status" value="1"/>
</dbReference>
<evidence type="ECO:0000313" key="11">
    <source>
        <dbReference type="Proteomes" id="UP000199258"/>
    </source>
</evidence>
<keyword evidence="7" id="KW-0961">Cell wall biogenesis/degradation</keyword>
<dbReference type="EMBL" id="FNDT01000027">
    <property type="protein sequence ID" value="SDI84844.1"/>
    <property type="molecule type" value="Genomic_DNA"/>
</dbReference>
<evidence type="ECO:0000256" key="1">
    <source>
        <dbReference type="ARBA" id="ARBA00007074"/>
    </source>
</evidence>
<dbReference type="Gene3D" id="3.90.1720.10">
    <property type="entry name" value="endopeptidase domain like (from Nostoc punctiforme)"/>
    <property type="match status" value="1"/>
</dbReference>
<dbReference type="PANTHER" id="PTHR33734:SF22">
    <property type="entry name" value="MEMBRANE-BOUND LYTIC MUREIN TRANSGLYCOSYLASE D"/>
    <property type="match status" value="1"/>
</dbReference>
<dbReference type="STRING" id="335973.SAMN04488693_1276"/>
<dbReference type="Gene3D" id="3.10.350.10">
    <property type="entry name" value="LysM domain"/>
    <property type="match status" value="1"/>
</dbReference>
<comment type="similarity">
    <text evidence="1">Belongs to the peptidase C40 family.</text>
</comment>
<dbReference type="InterPro" id="IPR000064">
    <property type="entry name" value="NLP_P60_dom"/>
</dbReference>
<dbReference type="InterPro" id="IPR036779">
    <property type="entry name" value="LysM_dom_sf"/>
</dbReference>
<dbReference type="Pfam" id="PF01476">
    <property type="entry name" value="LysM"/>
    <property type="match status" value="1"/>
</dbReference>
<dbReference type="InterPro" id="IPR038765">
    <property type="entry name" value="Papain-like_cys_pep_sf"/>
</dbReference>
<dbReference type="GO" id="GO:0008234">
    <property type="term" value="F:cysteine-type peptidase activity"/>
    <property type="evidence" value="ECO:0007669"/>
    <property type="project" value="UniProtKB-KW"/>
</dbReference>
<dbReference type="Pfam" id="PF00877">
    <property type="entry name" value="NLPC_P60"/>
    <property type="match status" value="1"/>
</dbReference>
<proteinExistence type="inferred from homology"/>
<name>A0A1G8NXC6_9MICC</name>
<protein>
    <submittedName>
        <fullName evidence="10">NlpC/P60 family protein</fullName>
    </submittedName>
</protein>
<evidence type="ECO:0000256" key="4">
    <source>
        <dbReference type="ARBA" id="ARBA00022737"/>
    </source>
</evidence>
<dbReference type="GO" id="GO:0071555">
    <property type="term" value="P:cell wall organization"/>
    <property type="evidence" value="ECO:0007669"/>
    <property type="project" value="UniProtKB-KW"/>
</dbReference>
<evidence type="ECO:0000313" key="10">
    <source>
        <dbReference type="EMBL" id="SDI84844.1"/>
    </source>
</evidence>
<evidence type="ECO:0000256" key="3">
    <source>
        <dbReference type="ARBA" id="ARBA00022729"/>
    </source>
</evidence>